<keyword evidence="6 7" id="KW-0472">Membrane</keyword>
<comment type="subcellular location">
    <subcellularLocation>
        <location evidence="1">Cell membrane</location>
        <topology evidence="1">Multi-pass membrane protein</topology>
    </subcellularLocation>
</comment>
<evidence type="ECO:0000256" key="6">
    <source>
        <dbReference type="ARBA" id="ARBA00023136"/>
    </source>
</evidence>
<dbReference type="GO" id="GO:0005886">
    <property type="term" value="C:plasma membrane"/>
    <property type="evidence" value="ECO:0007669"/>
    <property type="project" value="UniProtKB-SubCell"/>
</dbReference>
<reference evidence="9 10" key="1">
    <citation type="submission" date="2020-08" db="EMBL/GenBank/DDBJ databases">
        <authorList>
            <person name="Liu C."/>
            <person name="Sun Q."/>
        </authorList>
    </citation>
    <scope>NUCLEOTIDE SEQUENCE [LARGE SCALE GENOMIC DNA]</scope>
    <source>
        <strain evidence="9 10">NSJ-61</strain>
    </source>
</reference>
<gene>
    <name evidence="9" type="ORF">H9Q80_14055</name>
</gene>
<evidence type="ECO:0000259" key="8">
    <source>
        <dbReference type="Pfam" id="PF02706"/>
    </source>
</evidence>
<dbReference type="InterPro" id="IPR003856">
    <property type="entry name" value="LPS_length_determ_N"/>
</dbReference>
<sequence>MNEDVLTIDLSQLFKLLKKNLRLIILSMVVCAIAAFSITAFLLPKKYASESSIYLVSKVNAETGTVDAAALSANSKQVNNYMEMIKGKNILNKVAKELNIDVKEVQGAISVTNKNETEIMDVKATTDDPVKSQQIVKTLTSIFFKEVKENLKVENMMVMNDPEVDKVPVSPSKKMNTLIGALLGLLASGGYVFLTFILDKRLRTKQEAENFLGIPVLAEIPYYEE</sequence>
<dbReference type="Proteomes" id="UP000515856">
    <property type="component" value="Chromosome"/>
</dbReference>
<feature type="transmembrane region" description="Helical" evidence="7">
    <location>
        <begin position="178"/>
        <end position="198"/>
    </location>
</feature>
<feature type="transmembrane region" description="Helical" evidence="7">
    <location>
        <begin position="21"/>
        <end position="43"/>
    </location>
</feature>
<dbReference type="AlphaFoldDB" id="A0A7G9GKN4"/>
<protein>
    <recommendedName>
        <fullName evidence="8">Polysaccharide chain length determinant N-terminal domain-containing protein</fullName>
    </recommendedName>
</protein>
<keyword evidence="10" id="KW-1185">Reference proteome</keyword>
<dbReference type="KEGG" id="ehn:H9Q80_14055"/>
<keyword evidence="4 7" id="KW-0812">Transmembrane</keyword>
<dbReference type="InterPro" id="IPR050445">
    <property type="entry name" value="Bact_polysacc_biosynth/exp"/>
</dbReference>
<dbReference type="EMBL" id="CP060636">
    <property type="protein sequence ID" value="QNM11366.1"/>
    <property type="molecule type" value="Genomic_DNA"/>
</dbReference>
<dbReference type="PANTHER" id="PTHR32309:SF13">
    <property type="entry name" value="FERRIC ENTEROBACTIN TRANSPORT PROTEIN FEPE"/>
    <property type="match status" value="1"/>
</dbReference>
<organism evidence="9 10">
    <name type="scientific">[Eubacterium] hominis</name>
    <dbReference type="NCBI Taxonomy" id="2764325"/>
    <lineage>
        <taxon>Bacteria</taxon>
        <taxon>Bacillati</taxon>
        <taxon>Bacillota</taxon>
        <taxon>Erysipelotrichia</taxon>
        <taxon>Erysipelotrichales</taxon>
        <taxon>Erysipelotrichaceae</taxon>
        <taxon>Amedibacillus</taxon>
    </lineage>
</organism>
<comment type="similarity">
    <text evidence="2">Belongs to the CpsC/CapA family.</text>
</comment>
<evidence type="ECO:0000256" key="5">
    <source>
        <dbReference type="ARBA" id="ARBA00022989"/>
    </source>
</evidence>
<dbReference type="Pfam" id="PF02706">
    <property type="entry name" value="Wzz"/>
    <property type="match status" value="1"/>
</dbReference>
<evidence type="ECO:0000256" key="7">
    <source>
        <dbReference type="SAM" id="Phobius"/>
    </source>
</evidence>
<keyword evidence="5 7" id="KW-1133">Transmembrane helix</keyword>
<evidence type="ECO:0000313" key="9">
    <source>
        <dbReference type="EMBL" id="QNM11366.1"/>
    </source>
</evidence>
<evidence type="ECO:0000256" key="4">
    <source>
        <dbReference type="ARBA" id="ARBA00022692"/>
    </source>
</evidence>
<evidence type="ECO:0000256" key="3">
    <source>
        <dbReference type="ARBA" id="ARBA00022475"/>
    </source>
</evidence>
<accession>A0A7G9GKN4</accession>
<dbReference type="GO" id="GO:0004713">
    <property type="term" value="F:protein tyrosine kinase activity"/>
    <property type="evidence" value="ECO:0007669"/>
    <property type="project" value="TreeGrafter"/>
</dbReference>
<name>A0A7G9GKN4_9FIRM</name>
<dbReference type="RefSeq" id="WP_158552283.1">
    <property type="nucleotide sequence ID" value="NZ_CP060636.1"/>
</dbReference>
<keyword evidence="3" id="KW-1003">Cell membrane</keyword>
<proteinExistence type="inferred from homology"/>
<dbReference type="PANTHER" id="PTHR32309">
    <property type="entry name" value="TYROSINE-PROTEIN KINASE"/>
    <property type="match status" value="1"/>
</dbReference>
<evidence type="ECO:0000256" key="2">
    <source>
        <dbReference type="ARBA" id="ARBA00006683"/>
    </source>
</evidence>
<evidence type="ECO:0000313" key="10">
    <source>
        <dbReference type="Proteomes" id="UP000515856"/>
    </source>
</evidence>
<evidence type="ECO:0000256" key="1">
    <source>
        <dbReference type="ARBA" id="ARBA00004651"/>
    </source>
</evidence>
<feature type="domain" description="Polysaccharide chain length determinant N-terminal" evidence="8">
    <location>
        <begin position="7"/>
        <end position="98"/>
    </location>
</feature>